<sequence>MVKFRFKSIRTRTIVTILPWLILSMFVLSALSYSYSKNIINAEIQDKMEYQLSSTINNMQTLLTAHSKIPESLARTIEPVGDKIDKGKYFQIIQGLLSTNPDTFGVGIWYEPYQYKNYLQYYSSYAYWDNGRILFSNDYDTKEYNYPEKDWYLLGKNTKETVVWTDPFFDKTSNAMILTTAVPFYNNNKFQGVVTANINLTNLQEKISNIHVGKNGWAFLLDRNGNFIANKSGGALPEGKQLFYSLPYINSCIDMFCCHDHLFLQFIHYQ</sequence>
<evidence type="ECO:0000313" key="1">
    <source>
        <dbReference type="EMBL" id="NOU76719.1"/>
    </source>
</evidence>
<dbReference type="Proteomes" id="UP000616779">
    <property type="component" value="Unassembled WGS sequence"/>
</dbReference>
<evidence type="ECO:0000313" key="2">
    <source>
        <dbReference type="Proteomes" id="UP000616779"/>
    </source>
</evidence>
<gene>
    <name evidence="1" type="ORF">GC098_36085</name>
</gene>
<dbReference type="InterPro" id="IPR029151">
    <property type="entry name" value="Sensor-like_sf"/>
</dbReference>
<dbReference type="SUPFAM" id="SSF103190">
    <property type="entry name" value="Sensory domain-like"/>
    <property type="match status" value="1"/>
</dbReference>
<dbReference type="Gene3D" id="3.30.450.20">
    <property type="entry name" value="PAS domain"/>
    <property type="match status" value="1"/>
</dbReference>
<dbReference type="Pfam" id="PF22673">
    <property type="entry name" value="MCP-like_PDC_1"/>
    <property type="match status" value="1"/>
</dbReference>
<protein>
    <recommendedName>
        <fullName evidence="3">Cache domain-containing protein</fullName>
    </recommendedName>
</protein>
<name>A0ABX1Y8H2_9BACL</name>
<accession>A0ABX1Y8H2</accession>
<dbReference type="RefSeq" id="WP_171649257.1">
    <property type="nucleotide sequence ID" value="NZ_WHOA01000246.1"/>
</dbReference>
<dbReference type="CDD" id="cd12913">
    <property type="entry name" value="PDC1_MCP_like"/>
    <property type="match status" value="1"/>
</dbReference>
<proteinExistence type="predicted"/>
<reference evidence="1 2" key="1">
    <citation type="submission" date="2019-10" db="EMBL/GenBank/DDBJ databases">
        <title>Description of Paenibacillus terrestris sp. nov.</title>
        <authorList>
            <person name="Carlier A."/>
            <person name="Qi S."/>
        </authorList>
    </citation>
    <scope>NUCLEOTIDE SEQUENCE [LARGE SCALE GENOMIC DNA]</scope>
    <source>
        <strain evidence="1 2">LMG 31458</strain>
    </source>
</reference>
<organism evidence="1 2">
    <name type="scientific">Paenibacillus phytorum</name>
    <dbReference type="NCBI Taxonomy" id="2654977"/>
    <lineage>
        <taxon>Bacteria</taxon>
        <taxon>Bacillati</taxon>
        <taxon>Bacillota</taxon>
        <taxon>Bacilli</taxon>
        <taxon>Bacillales</taxon>
        <taxon>Paenibacillaceae</taxon>
        <taxon>Paenibacillus</taxon>
    </lineage>
</organism>
<keyword evidence="2" id="KW-1185">Reference proteome</keyword>
<comment type="caution">
    <text evidence="1">The sequence shown here is derived from an EMBL/GenBank/DDBJ whole genome shotgun (WGS) entry which is preliminary data.</text>
</comment>
<dbReference type="EMBL" id="WHOA01000246">
    <property type="protein sequence ID" value="NOU76719.1"/>
    <property type="molecule type" value="Genomic_DNA"/>
</dbReference>
<evidence type="ECO:0008006" key="3">
    <source>
        <dbReference type="Google" id="ProtNLM"/>
    </source>
</evidence>